<evidence type="ECO:0000313" key="1">
    <source>
        <dbReference type="EMBL" id="PNX92074.1"/>
    </source>
</evidence>
<comment type="caution">
    <text evidence="1">The sequence shown here is derived from an EMBL/GenBank/DDBJ whole genome shotgun (WGS) entry which is preliminary data.</text>
</comment>
<sequence length="75" mass="8286">MARDRSSNSYSDDLIVAKALPRFAPAAFSPDILKRLKSASPWSARRKIEKKKNKVSRIGIEIAAQGILDLLAFSV</sequence>
<organism evidence="1 2">
    <name type="scientific">Trifolium pratense</name>
    <name type="common">Red clover</name>
    <dbReference type="NCBI Taxonomy" id="57577"/>
    <lineage>
        <taxon>Eukaryota</taxon>
        <taxon>Viridiplantae</taxon>
        <taxon>Streptophyta</taxon>
        <taxon>Embryophyta</taxon>
        <taxon>Tracheophyta</taxon>
        <taxon>Spermatophyta</taxon>
        <taxon>Magnoliopsida</taxon>
        <taxon>eudicotyledons</taxon>
        <taxon>Gunneridae</taxon>
        <taxon>Pentapetalae</taxon>
        <taxon>rosids</taxon>
        <taxon>fabids</taxon>
        <taxon>Fabales</taxon>
        <taxon>Fabaceae</taxon>
        <taxon>Papilionoideae</taxon>
        <taxon>50 kb inversion clade</taxon>
        <taxon>NPAAA clade</taxon>
        <taxon>Hologalegina</taxon>
        <taxon>IRL clade</taxon>
        <taxon>Trifolieae</taxon>
        <taxon>Trifolium</taxon>
    </lineage>
</organism>
<evidence type="ECO:0000313" key="2">
    <source>
        <dbReference type="Proteomes" id="UP000236291"/>
    </source>
</evidence>
<reference evidence="1 2" key="1">
    <citation type="journal article" date="2014" name="Am. J. Bot.">
        <title>Genome assembly and annotation for red clover (Trifolium pratense; Fabaceae).</title>
        <authorList>
            <person name="Istvanek J."/>
            <person name="Jaros M."/>
            <person name="Krenek A."/>
            <person name="Repkova J."/>
        </authorList>
    </citation>
    <scope>NUCLEOTIDE SEQUENCE [LARGE SCALE GENOMIC DNA]</scope>
    <source>
        <strain evidence="2">cv. Tatra</strain>
        <tissue evidence="1">Young leaves</tissue>
    </source>
</reference>
<protein>
    <submittedName>
        <fullName evidence="1">Uncharacterized protein</fullName>
    </submittedName>
</protein>
<gene>
    <name evidence="1" type="ORF">L195_g015206</name>
</gene>
<proteinExistence type="predicted"/>
<dbReference type="Proteomes" id="UP000236291">
    <property type="component" value="Unassembled WGS sequence"/>
</dbReference>
<dbReference type="AlphaFoldDB" id="A0A2K3MMU9"/>
<reference evidence="1 2" key="2">
    <citation type="journal article" date="2017" name="Front. Plant Sci.">
        <title>Gene Classification and Mining of Molecular Markers Useful in Red Clover (Trifolium pratense) Breeding.</title>
        <authorList>
            <person name="Istvanek J."/>
            <person name="Dluhosova J."/>
            <person name="Dluhos P."/>
            <person name="Patkova L."/>
            <person name="Nedelnik J."/>
            <person name="Repkova J."/>
        </authorList>
    </citation>
    <scope>NUCLEOTIDE SEQUENCE [LARGE SCALE GENOMIC DNA]</scope>
    <source>
        <strain evidence="2">cv. Tatra</strain>
        <tissue evidence="1">Young leaves</tissue>
    </source>
</reference>
<accession>A0A2K3MMU9</accession>
<name>A0A2K3MMU9_TRIPR</name>
<dbReference type="EMBL" id="ASHM01010251">
    <property type="protein sequence ID" value="PNX92074.1"/>
    <property type="molecule type" value="Genomic_DNA"/>
</dbReference>